<dbReference type="SUPFAM" id="SSF57756">
    <property type="entry name" value="Retrovirus zinc finger-like domains"/>
    <property type="match status" value="1"/>
</dbReference>
<evidence type="ECO:0000259" key="2">
    <source>
        <dbReference type="PROSITE" id="PS50158"/>
    </source>
</evidence>
<dbReference type="Ensembl" id="ENSGALT00010032555.1">
    <property type="protein sequence ID" value="ENSGALP00010019284.1"/>
    <property type="gene ID" value="ENSGALG00010013535.1"/>
</dbReference>
<dbReference type="GO" id="GO:0003676">
    <property type="term" value="F:nucleic acid binding"/>
    <property type="evidence" value="ECO:0007669"/>
    <property type="project" value="InterPro"/>
</dbReference>
<keyword evidence="1" id="KW-0862">Zinc</keyword>
<evidence type="ECO:0000313" key="4">
    <source>
        <dbReference type="Proteomes" id="UP000000539"/>
    </source>
</evidence>
<dbReference type="InterPro" id="IPR001878">
    <property type="entry name" value="Znf_CCHC"/>
</dbReference>
<organism evidence="3 4">
    <name type="scientific">Gallus gallus</name>
    <name type="common">Chicken</name>
    <dbReference type="NCBI Taxonomy" id="9031"/>
    <lineage>
        <taxon>Eukaryota</taxon>
        <taxon>Metazoa</taxon>
        <taxon>Chordata</taxon>
        <taxon>Craniata</taxon>
        <taxon>Vertebrata</taxon>
        <taxon>Euteleostomi</taxon>
        <taxon>Archelosauria</taxon>
        <taxon>Archosauria</taxon>
        <taxon>Dinosauria</taxon>
        <taxon>Saurischia</taxon>
        <taxon>Theropoda</taxon>
        <taxon>Coelurosauria</taxon>
        <taxon>Aves</taxon>
        <taxon>Neognathae</taxon>
        <taxon>Galloanserae</taxon>
        <taxon>Galliformes</taxon>
        <taxon>Phasianidae</taxon>
        <taxon>Phasianinae</taxon>
        <taxon>Gallus</taxon>
    </lineage>
</organism>
<keyword evidence="1" id="KW-0479">Metal-binding</keyword>
<sequence length="84" mass="8989">MSGAGPRCFRCGGAGHVKRECPSKVPGPGKSVRAREGCLNCGKPGHFTRECRSESGNGRRSAFPDVTTQMRAPRTAQQVFWAAP</sequence>
<feature type="domain" description="CCHC-type" evidence="2">
    <location>
        <begin position="38"/>
        <end position="53"/>
    </location>
</feature>
<reference evidence="3" key="3">
    <citation type="submission" date="2025-09" db="UniProtKB">
        <authorList>
            <consortium name="Ensembl"/>
        </authorList>
    </citation>
    <scope>IDENTIFICATION</scope>
    <source>
        <strain evidence="3">broiler</strain>
    </source>
</reference>
<dbReference type="Proteomes" id="UP000000539">
    <property type="component" value="Chromosome W"/>
</dbReference>
<dbReference type="Gene3D" id="4.10.60.10">
    <property type="entry name" value="Zinc finger, CCHC-type"/>
    <property type="match status" value="2"/>
</dbReference>
<keyword evidence="1" id="KW-0863">Zinc-finger</keyword>
<evidence type="ECO:0000313" key="3">
    <source>
        <dbReference type="Ensembl" id="ENSGALP00010019284.1"/>
    </source>
</evidence>
<dbReference type="AlphaFoldDB" id="A0A8V0YSW6"/>
<reference evidence="3" key="1">
    <citation type="submission" date="2020-11" db="EMBL/GenBank/DDBJ databases">
        <title>Gallus gallus (Chicken) genome, bGalGal1, GRCg7b, maternal haplotype autosomes + Z &amp; W.</title>
        <authorList>
            <person name="Warren W."/>
            <person name="Formenti G."/>
            <person name="Fedrigo O."/>
            <person name="Haase B."/>
            <person name="Mountcastle J."/>
            <person name="Balacco J."/>
            <person name="Tracey A."/>
            <person name="Schneider V."/>
            <person name="Okimoto R."/>
            <person name="Cheng H."/>
            <person name="Hawken R."/>
            <person name="Howe K."/>
            <person name="Jarvis E.D."/>
        </authorList>
    </citation>
    <scope>NUCLEOTIDE SEQUENCE [LARGE SCALE GENOMIC DNA]</scope>
    <source>
        <strain evidence="3">Broiler</strain>
    </source>
</reference>
<dbReference type="GeneTree" id="ENSGT01070000257268"/>
<dbReference type="Pfam" id="PF00098">
    <property type="entry name" value="zf-CCHC"/>
    <property type="match status" value="2"/>
</dbReference>
<dbReference type="PROSITE" id="PS50158">
    <property type="entry name" value="ZF_CCHC"/>
    <property type="match status" value="2"/>
</dbReference>
<feature type="domain" description="CCHC-type" evidence="2">
    <location>
        <begin position="7"/>
        <end position="23"/>
    </location>
</feature>
<keyword evidence="4" id="KW-1185">Reference proteome</keyword>
<accession>A0A8V0YSW6</accession>
<dbReference type="GO" id="GO:0008270">
    <property type="term" value="F:zinc ion binding"/>
    <property type="evidence" value="ECO:0007669"/>
    <property type="project" value="UniProtKB-KW"/>
</dbReference>
<reference evidence="3" key="2">
    <citation type="submission" date="2025-08" db="UniProtKB">
        <authorList>
            <consortium name="Ensembl"/>
        </authorList>
    </citation>
    <scope>IDENTIFICATION</scope>
    <source>
        <strain evidence="3">broiler</strain>
    </source>
</reference>
<protein>
    <recommendedName>
        <fullName evidence="2">CCHC-type domain-containing protein</fullName>
    </recommendedName>
</protein>
<name>A0A8V0YSW6_CHICK</name>
<proteinExistence type="predicted"/>
<evidence type="ECO:0000256" key="1">
    <source>
        <dbReference type="PROSITE-ProRule" id="PRU00047"/>
    </source>
</evidence>
<dbReference type="SMART" id="SM00343">
    <property type="entry name" value="ZnF_C2HC"/>
    <property type="match status" value="2"/>
</dbReference>
<dbReference type="InterPro" id="IPR036875">
    <property type="entry name" value="Znf_CCHC_sf"/>
</dbReference>